<proteinExistence type="predicted"/>
<dbReference type="InterPro" id="IPR036736">
    <property type="entry name" value="ACP-like_sf"/>
</dbReference>
<comment type="caution">
    <text evidence="1">The sequence shown here is derived from an EMBL/GenBank/DDBJ whole genome shotgun (WGS) entry which is preliminary data.</text>
</comment>
<sequence>MSWDAVRTTILEVLRPKIEQAGLSIATFGDRHLMGLGIVDSLDLMATVAEVERRTGTVFVWDMFDAEEGLSVSALAKAFQVT</sequence>
<accession>A0A502EXY1</accession>
<protein>
    <recommendedName>
        <fullName evidence="3">Acyl carrier protein</fullName>
    </recommendedName>
</protein>
<dbReference type="AlphaFoldDB" id="A0A502EXY1"/>
<dbReference type="Gene3D" id="1.10.1200.10">
    <property type="entry name" value="ACP-like"/>
    <property type="match status" value="1"/>
</dbReference>
<reference evidence="1 2" key="1">
    <citation type="journal article" date="2019" name="Environ. Microbiol.">
        <title>Species interactions and distinct microbial communities in high Arctic permafrost affected cryosols are associated with the CH4 and CO2 gas fluxes.</title>
        <authorList>
            <person name="Altshuler I."/>
            <person name="Hamel J."/>
            <person name="Turney S."/>
            <person name="Magnuson E."/>
            <person name="Levesque R."/>
            <person name="Greer C."/>
            <person name="Whyte L.G."/>
        </authorList>
    </citation>
    <scope>NUCLEOTIDE SEQUENCE [LARGE SCALE GENOMIC DNA]</scope>
    <source>
        <strain evidence="1 2">S9.3B</strain>
    </source>
</reference>
<gene>
    <name evidence="1" type="ORF">EAH89_28405</name>
</gene>
<keyword evidence="2" id="KW-1185">Reference proteome</keyword>
<evidence type="ECO:0000313" key="2">
    <source>
        <dbReference type="Proteomes" id="UP000317078"/>
    </source>
</evidence>
<name>A0A502EXY1_9PROT</name>
<dbReference type="EMBL" id="RCZP01000063">
    <property type="protein sequence ID" value="TPG41884.1"/>
    <property type="molecule type" value="Genomic_DNA"/>
</dbReference>
<organism evidence="1 2">
    <name type="scientific">Muricoccus nepalensis</name>
    <dbReference type="NCBI Taxonomy" id="1854500"/>
    <lineage>
        <taxon>Bacteria</taxon>
        <taxon>Pseudomonadati</taxon>
        <taxon>Pseudomonadota</taxon>
        <taxon>Alphaproteobacteria</taxon>
        <taxon>Acetobacterales</taxon>
        <taxon>Roseomonadaceae</taxon>
        <taxon>Muricoccus</taxon>
    </lineage>
</organism>
<evidence type="ECO:0008006" key="3">
    <source>
        <dbReference type="Google" id="ProtNLM"/>
    </source>
</evidence>
<evidence type="ECO:0000313" key="1">
    <source>
        <dbReference type="EMBL" id="TPG41884.1"/>
    </source>
</evidence>
<dbReference type="Proteomes" id="UP000317078">
    <property type="component" value="Unassembled WGS sequence"/>
</dbReference>
<dbReference type="RefSeq" id="WP_140887103.1">
    <property type="nucleotide sequence ID" value="NZ_RCZP01000063.1"/>
</dbReference>